<keyword evidence="2" id="KW-0399">Innate immunity</keyword>
<accession>A0A5H2WUN3</accession>
<dbReference type="AlphaFoldDB" id="A0A5H2WUN3"/>
<name>A0A5H2WUN3_NEPCI</name>
<dbReference type="GO" id="GO:0045087">
    <property type="term" value="P:innate immune response"/>
    <property type="evidence" value="ECO:0007669"/>
    <property type="project" value="UniProtKB-KW"/>
</dbReference>
<dbReference type="CDD" id="cd06583">
    <property type="entry name" value="PGRP"/>
    <property type="match status" value="1"/>
</dbReference>
<keyword evidence="3" id="KW-0391">Immunity</keyword>
<evidence type="ECO:0000256" key="3">
    <source>
        <dbReference type="ARBA" id="ARBA00022859"/>
    </source>
</evidence>
<dbReference type="SUPFAM" id="SSF55846">
    <property type="entry name" value="N-acetylmuramoyl-L-alanine amidase-like"/>
    <property type="match status" value="1"/>
</dbReference>
<evidence type="ECO:0000256" key="2">
    <source>
        <dbReference type="ARBA" id="ARBA00022588"/>
    </source>
</evidence>
<protein>
    <submittedName>
        <fullName evidence="5">Peptidoglycan recognition protein 1</fullName>
    </submittedName>
</protein>
<dbReference type="InterPro" id="IPR002502">
    <property type="entry name" value="Amidase_domain"/>
</dbReference>
<sequence length="178" mass="20312">MDEEAEESTKPARKSKVPLPFVLITRKKWGATAGETPKNQRLKYPANFVRFVETTTTTEGYDDCSEYMREVQKFRINTGDTDIPYNFVIGPDNVAYEGLGWKMDVGPGRGLKLKYLTGDCVDIAFIGSLEEGFMPTSEMFKVAIDIIKYGLEMNYISPTYLQIPIDGWRPSYFLKPHR</sequence>
<reference evidence="5" key="1">
    <citation type="submission" date="2019-05" db="EMBL/GenBank/DDBJ databases">
        <title>A large number of peptidoglycan recognition protein genes expressed in the bacteriome of the green rice leafhopper Nephotettix cincticeps (Hemiptera, Cicadellidae).</title>
        <authorList>
            <person name="Tomizawa M."/>
            <person name="Nakamura Y."/>
            <person name="Suetsugu Y."/>
            <person name="Noda H."/>
        </authorList>
    </citation>
    <scope>NUCLEOTIDE SEQUENCE</scope>
</reference>
<dbReference type="InterPro" id="IPR036505">
    <property type="entry name" value="Amidase/PGRP_sf"/>
</dbReference>
<dbReference type="SMART" id="SM00701">
    <property type="entry name" value="PGRP"/>
    <property type="match status" value="1"/>
</dbReference>
<dbReference type="GO" id="GO:0008745">
    <property type="term" value="F:N-acetylmuramoyl-L-alanine amidase activity"/>
    <property type="evidence" value="ECO:0007669"/>
    <property type="project" value="InterPro"/>
</dbReference>
<dbReference type="PANTHER" id="PTHR11022:SF74">
    <property type="entry name" value="PEPTIDOGLYCAN-RECOGNITION PROTEIN SA"/>
    <property type="match status" value="1"/>
</dbReference>
<feature type="domain" description="Peptidoglycan recognition protein family" evidence="4">
    <location>
        <begin position="21"/>
        <end position="169"/>
    </location>
</feature>
<evidence type="ECO:0000313" key="5">
    <source>
        <dbReference type="EMBL" id="BBK26500.1"/>
    </source>
</evidence>
<gene>
    <name evidence="5" type="primary">PGRP1</name>
</gene>
<dbReference type="PANTHER" id="PTHR11022">
    <property type="entry name" value="PEPTIDOGLYCAN RECOGNITION PROTEIN"/>
    <property type="match status" value="1"/>
</dbReference>
<evidence type="ECO:0000259" key="4">
    <source>
        <dbReference type="SMART" id="SM00701"/>
    </source>
</evidence>
<dbReference type="GO" id="GO:0008270">
    <property type="term" value="F:zinc ion binding"/>
    <property type="evidence" value="ECO:0007669"/>
    <property type="project" value="InterPro"/>
</dbReference>
<dbReference type="EMBL" id="LC484294">
    <property type="protein sequence ID" value="BBK26500.1"/>
    <property type="molecule type" value="mRNA"/>
</dbReference>
<proteinExistence type="evidence at transcript level"/>
<organism evidence="5">
    <name type="scientific">Nephotettix cincticeps</name>
    <name type="common">Green rice leafhopper</name>
    <name type="synonym">Selenocephalus cincticeps</name>
    <dbReference type="NCBI Taxonomy" id="94400"/>
    <lineage>
        <taxon>Eukaryota</taxon>
        <taxon>Metazoa</taxon>
        <taxon>Ecdysozoa</taxon>
        <taxon>Arthropoda</taxon>
        <taxon>Hexapoda</taxon>
        <taxon>Insecta</taxon>
        <taxon>Pterygota</taxon>
        <taxon>Neoptera</taxon>
        <taxon>Paraneoptera</taxon>
        <taxon>Hemiptera</taxon>
        <taxon>Auchenorrhyncha</taxon>
        <taxon>Membracoidea</taxon>
        <taxon>Cicadellidae</taxon>
        <taxon>Deltocephalinae</taxon>
        <taxon>Chiasmini</taxon>
        <taxon>Nephotettix</taxon>
    </lineage>
</organism>
<dbReference type="InterPro" id="IPR015510">
    <property type="entry name" value="PGRP"/>
</dbReference>
<dbReference type="InterPro" id="IPR006619">
    <property type="entry name" value="PGRP_domain_met/bac"/>
</dbReference>
<dbReference type="Gene3D" id="3.40.80.10">
    <property type="entry name" value="Peptidoglycan recognition protein-like"/>
    <property type="match status" value="1"/>
</dbReference>
<evidence type="ECO:0000256" key="1">
    <source>
        <dbReference type="ARBA" id="ARBA00007553"/>
    </source>
</evidence>
<dbReference type="GO" id="GO:0009253">
    <property type="term" value="P:peptidoglycan catabolic process"/>
    <property type="evidence" value="ECO:0007669"/>
    <property type="project" value="InterPro"/>
</dbReference>
<comment type="similarity">
    <text evidence="1">Belongs to the N-acetylmuramoyl-L-alanine amidase 2 family.</text>
</comment>